<keyword evidence="4" id="KW-0498">Mitosis</keyword>
<dbReference type="eggNOG" id="KOG4322">
    <property type="taxonomic scope" value="Eukaryota"/>
</dbReference>
<gene>
    <name evidence="9" type="ORF">OSTLU_41270</name>
</gene>
<evidence type="ECO:0000313" key="10">
    <source>
        <dbReference type="Proteomes" id="UP000001568"/>
    </source>
</evidence>
<dbReference type="Gramene" id="ABO96614">
    <property type="protein sequence ID" value="ABO96614"/>
    <property type="gene ID" value="OSTLU_41270"/>
</dbReference>
<keyword evidence="10" id="KW-1185">Reference proteome</keyword>
<dbReference type="PANTHER" id="PTHR12830:SF9">
    <property type="entry name" value="ANAPHASE-PROMOTING COMPLEX SUBUNIT 5"/>
    <property type="match status" value="1"/>
</dbReference>
<dbReference type="OrthoDB" id="2504561at2759"/>
<dbReference type="Proteomes" id="UP000001568">
    <property type="component" value="Chromosome 6"/>
</dbReference>
<dbReference type="GO" id="GO:0031145">
    <property type="term" value="P:anaphase-promoting complex-dependent catabolic process"/>
    <property type="evidence" value="ECO:0007669"/>
    <property type="project" value="TreeGrafter"/>
</dbReference>
<proteinExistence type="inferred from homology"/>
<name>A4RZF5_OSTLU</name>
<dbReference type="GO" id="GO:0045842">
    <property type="term" value="P:positive regulation of mitotic metaphase/anaphase transition"/>
    <property type="evidence" value="ECO:0007669"/>
    <property type="project" value="TreeGrafter"/>
</dbReference>
<evidence type="ECO:0000256" key="2">
    <source>
        <dbReference type="ARBA" id="ARBA00016066"/>
    </source>
</evidence>
<dbReference type="PANTHER" id="PTHR12830">
    <property type="entry name" value="ANAPHASE-PROMOTING COMPLEX SUBUNIT 5"/>
    <property type="match status" value="1"/>
</dbReference>
<evidence type="ECO:0000259" key="8">
    <source>
        <dbReference type="Pfam" id="PF12862"/>
    </source>
</evidence>
<evidence type="ECO:0000256" key="3">
    <source>
        <dbReference type="ARBA" id="ARBA00022618"/>
    </source>
</evidence>
<keyword evidence="7" id="KW-0175">Coiled coil</keyword>
<dbReference type="InterPro" id="IPR037679">
    <property type="entry name" value="Apc5"/>
</dbReference>
<keyword evidence="5" id="KW-0833">Ubl conjugation pathway</keyword>
<reference evidence="9 10" key="1">
    <citation type="journal article" date="2007" name="Proc. Natl. Acad. Sci. U.S.A.">
        <title>The tiny eukaryote Ostreococcus provides genomic insights into the paradox of plankton speciation.</title>
        <authorList>
            <person name="Palenik B."/>
            <person name="Grimwood J."/>
            <person name="Aerts A."/>
            <person name="Rouze P."/>
            <person name="Salamov A."/>
            <person name="Putnam N."/>
            <person name="Dupont C."/>
            <person name="Jorgensen R."/>
            <person name="Derelle E."/>
            <person name="Rombauts S."/>
            <person name="Zhou K."/>
            <person name="Otillar R."/>
            <person name="Merchant S.S."/>
            <person name="Podell S."/>
            <person name="Gaasterland T."/>
            <person name="Napoli C."/>
            <person name="Gendler K."/>
            <person name="Manuell A."/>
            <person name="Tai V."/>
            <person name="Vallon O."/>
            <person name="Piganeau G."/>
            <person name="Jancek S."/>
            <person name="Heijde M."/>
            <person name="Jabbari K."/>
            <person name="Bowler C."/>
            <person name="Lohr M."/>
            <person name="Robbens S."/>
            <person name="Werner G."/>
            <person name="Dubchak I."/>
            <person name="Pazour G.J."/>
            <person name="Ren Q."/>
            <person name="Paulsen I."/>
            <person name="Delwiche C."/>
            <person name="Schmutz J."/>
            <person name="Rokhsar D."/>
            <person name="Van de Peer Y."/>
            <person name="Moreau H."/>
            <person name="Grigoriev I.V."/>
        </authorList>
    </citation>
    <scope>NUCLEOTIDE SEQUENCE [LARGE SCALE GENOMIC DNA]</scope>
    <source>
        <strain evidence="9 10">CCE9901</strain>
    </source>
</reference>
<dbReference type="AlphaFoldDB" id="A4RZF5"/>
<protein>
    <recommendedName>
        <fullName evidence="2">Anaphase-promoting complex subunit 5</fullName>
    </recommendedName>
</protein>
<dbReference type="HOGENOM" id="CLU_328577_0_0_1"/>
<evidence type="ECO:0000256" key="5">
    <source>
        <dbReference type="ARBA" id="ARBA00022786"/>
    </source>
</evidence>
<keyword evidence="6" id="KW-0131">Cell cycle</keyword>
<dbReference type="OMA" id="HRYFDYC"/>
<keyword evidence="3" id="KW-0132">Cell division</keyword>
<dbReference type="GO" id="GO:0070979">
    <property type="term" value="P:protein K11-linked ubiquitination"/>
    <property type="evidence" value="ECO:0007669"/>
    <property type="project" value="TreeGrafter"/>
</dbReference>
<accession>A4RZF5</accession>
<evidence type="ECO:0000256" key="4">
    <source>
        <dbReference type="ARBA" id="ARBA00022776"/>
    </source>
</evidence>
<sequence length="875" mass="93876">MSATDAVDERQRITRSAPTAHRVAVAVIAARVAFDPLGFGGRRAGVWEDALARAPTRVDEDPARCVRDVRAAHAKCAVDALAGGGTRERSATETTRALRAALEDATASETNEDATERAARDAIVRWGLERFLDELMEVSESLDDLEAFFEDARCVAANARAEDYEAEYGFETRDVEGWTPIGMFLKRCYLGFNLLPFEATLTLLDEVRAYAEEVARAIQGDENEPPSGRTCAAPDVLTTLVTRAVEAYDTHAVDADRVLPPEALEDLRDLAPEVPTLHYLRHAAALRRKDYPAAVEHLHRHFDISGEHNELRADLGGDNVLVGGFESANAGRERLQTALLALASTQLAFSHADEATFAISEAVRTAQQNGDEASLAHALALTTALLSRAPLDASSHRASHQDEQLPTLLRRLTAQAAELASPHLIAYASLALTKYAIDNPSRALGSHSHAPGGGALSRAARGGVDIVTTPALATRNLVDIELTRHFTQLVSATPASAASLALARESSGDGVLGAGNDLYPPPKGFASTPTCGYTLSATATALRSLTGTASTLAAEGWSTYGCKYIGRLYAVRQLYLDREASADETATSCATLIAAASECEGVEAADEVCRHVEEIFGKDGCENKFSALAFLRLHYDRAVGVGSYATARRAAQRMLAVIDAKSGADNAAYFEARRMNANLDRLMKNFDDAQKELNALIADAEKVKDEHAAMWAKISLAETHLSAGAPTLALMRALPLELEASESGVEPIQTRALCIMCESWLELGNSHAQLARDALDARALELLSSDDLRLQARAYVACARALIATTVDSGHASIASRVIDALERAAERYAKLGAHRDAAMTYARLAKARARFDMDTVAAAAKCREHANASLYFAT</sequence>
<dbReference type="STRING" id="436017.A4RZF5"/>
<dbReference type="GeneID" id="5002373"/>
<dbReference type="GO" id="GO:0005680">
    <property type="term" value="C:anaphase-promoting complex"/>
    <property type="evidence" value="ECO:0007669"/>
    <property type="project" value="InterPro"/>
</dbReference>
<evidence type="ECO:0000256" key="6">
    <source>
        <dbReference type="ARBA" id="ARBA00023306"/>
    </source>
</evidence>
<dbReference type="InterPro" id="IPR026000">
    <property type="entry name" value="Apc5_dom"/>
</dbReference>
<dbReference type="KEGG" id="olu:OSTLU_41270"/>
<dbReference type="Pfam" id="PF12862">
    <property type="entry name" value="ANAPC5"/>
    <property type="match status" value="1"/>
</dbReference>
<feature type="coiled-coil region" evidence="7">
    <location>
        <begin position="672"/>
        <end position="706"/>
    </location>
</feature>
<dbReference type="RefSeq" id="XP_001418321.1">
    <property type="nucleotide sequence ID" value="XM_001418284.1"/>
</dbReference>
<organism evidence="9 10">
    <name type="scientific">Ostreococcus lucimarinus (strain CCE9901)</name>
    <dbReference type="NCBI Taxonomy" id="436017"/>
    <lineage>
        <taxon>Eukaryota</taxon>
        <taxon>Viridiplantae</taxon>
        <taxon>Chlorophyta</taxon>
        <taxon>Mamiellophyceae</taxon>
        <taxon>Mamiellales</taxon>
        <taxon>Bathycoccaceae</taxon>
        <taxon>Ostreococcus</taxon>
    </lineage>
</organism>
<evidence type="ECO:0000313" key="9">
    <source>
        <dbReference type="EMBL" id="ABO96614.1"/>
    </source>
</evidence>
<dbReference type="GO" id="GO:0051301">
    <property type="term" value="P:cell division"/>
    <property type="evidence" value="ECO:0007669"/>
    <property type="project" value="UniProtKB-KW"/>
</dbReference>
<feature type="domain" description="Anaphase-promoting complex subunit 5" evidence="8">
    <location>
        <begin position="278"/>
        <end position="387"/>
    </location>
</feature>
<dbReference type="EMBL" id="CP000586">
    <property type="protein sequence ID" value="ABO96614.1"/>
    <property type="molecule type" value="Genomic_DNA"/>
</dbReference>
<evidence type="ECO:0000256" key="1">
    <source>
        <dbReference type="ARBA" id="ARBA00007450"/>
    </source>
</evidence>
<comment type="similarity">
    <text evidence="1">Belongs to the APC5 family.</text>
</comment>
<evidence type="ECO:0000256" key="7">
    <source>
        <dbReference type="SAM" id="Coils"/>
    </source>
</evidence>